<dbReference type="PANTHER" id="PTHR43757">
    <property type="entry name" value="AMINOMETHYLTRANSFERASE"/>
    <property type="match status" value="1"/>
</dbReference>
<accession>A0ABU8IWU4</accession>
<protein>
    <submittedName>
        <fullName evidence="7">FAD-dependent oxidoreductase</fullName>
    </submittedName>
</protein>
<dbReference type="EMBL" id="JACFYJ010000043">
    <property type="protein sequence ID" value="MEI6000046.1"/>
    <property type="molecule type" value="Genomic_DNA"/>
</dbReference>
<gene>
    <name evidence="7" type="ORF">H3V53_23410</name>
</gene>
<evidence type="ECO:0000259" key="4">
    <source>
        <dbReference type="Pfam" id="PF01571"/>
    </source>
</evidence>
<dbReference type="Gene3D" id="3.50.50.60">
    <property type="entry name" value="FAD/NAD(P)-binding domain"/>
    <property type="match status" value="1"/>
</dbReference>
<feature type="domain" description="FAD dependent oxidoreductase" evidence="3">
    <location>
        <begin position="10"/>
        <end position="375"/>
    </location>
</feature>
<dbReference type="RefSeq" id="WP_336600023.1">
    <property type="nucleotide sequence ID" value="NZ_JACFYJ010000043.1"/>
</dbReference>
<dbReference type="InterPro" id="IPR013977">
    <property type="entry name" value="GcvT_C"/>
</dbReference>
<dbReference type="SUPFAM" id="SSF54373">
    <property type="entry name" value="FAD-linked reductases, C-terminal domain"/>
    <property type="match status" value="1"/>
</dbReference>
<dbReference type="InterPro" id="IPR032503">
    <property type="entry name" value="FAO_M"/>
</dbReference>
<dbReference type="Pfam" id="PF01571">
    <property type="entry name" value="GCV_T"/>
    <property type="match status" value="1"/>
</dbReference>
<dbReference type="InterPro" id="IPR028896">
    <property type="entry name" value="GcvT/YgfZ/DmdA"/>
</dbReference>
<feature type="domain" description="Aminomethyltransferase C-terminal" evidence="5">
    <location>
        <begin position="736"/>
        <end position="823"/>
    </location>
</feature>
<dbReference type="InterPro" id="IPR006076">
    <property type="entry name" value="FAD-dep_OxRdtase"/>
</dbReference>
<proteinExistence type="inferred from homology"/>
<dbReference type="InterPro" id="IPR006222">
    <property type="entry name" value="GCVT_N"/>
</dbReference>
<dbReference type="Gene3D" id="2.40.30.110">
    <property type="entry name" value="Aminomethyltransferase beta-barrel domains"/>
    <property type="match status" value="1"/>
</dbReference>
<dbReference type="SUPFAM" id="SSF103025">
    <property type="entry name" value="Folate-binding domain"/>
    <property type="match status" value="1"/>
</dbReference>
<dbReference type="SUPFAM" id="SSF101790">
    <property type="entry name" value="Aminomethyltransferase beta-barrel domain"/>
    <property type="match status" value="1"/>
</dbReference>
<comment type="caution">
    <text evidence="7">The sequence shown here is derived from an EMBL/GenBank/DDBJ whole genome shotgun (WGS) entry which is preliminary data.</text>
</comment>
<dbReference type="PANTHER" id="PTHR43757:SF15">
    <property type="entry name" value="PYRUVATE DEHYDROGENASE PHOSPHATASE REGULATORY SUBUNIT, MITOCHONDRIAL-LIKE"/>
    <property type="match status" value="1"/>
</dbReference>
<feature type="domain" description="GCVT N-terminal" evidence="4">
    <location>
        <begin position="435"/>
        <end position="716"/>
    </location>
</feature>
<dbReference type="InterPro" id="IPR027266">
    <property type="entry name" value="TrmE/GcvT-like"/>
</dbReference>
<keyword evidence="8" id="KW-1185">Reference proteome</keyword>
<dbReference type="Gene3D" id="3.30.9.10">
    <property type="entry name" value="D-Amino Acid Oxidase, subunit A, domain 2"/>
    <property type="match status" value="1"/>
</dbReference>
<comment type="similarity">
    <text evidence="1">Belongs to the GcvT family.</text>
</comment>
<evidence type="ECO:0000256" key="2">
    <source>
        <dbReference type="ARBA" id="ARBA00023002"/>
    </source>
</evidence>
<dbReference type="Pfam" id="PF01266">
    <property type="entry name" value="DAO"/>
    <property type="match status" value="1"/>
</dbReference>
<organism evidence="7 8">
    <name type="scientific">Paraburkholderia bengalensis</name>
    <dbReference type="NCBI Taxonomy" id="2747562"/>
    <lineage>
        <taxon>Bacteria</taxon>
        <taxon>Pseudomonadati</taxon>
        <taxon>Pseudomonadota</taxon>
        <taxon>Betaproteobacteria</taxon>
        <taxon>Burkholderiales</taxon>
        <taxon>Burkholderiaceae</taxon>
        <taxon>Paraburkholderia</taxon>
    </lineage>
</organism>
<dbReference type="InterPro" id="IPR036188">
    <property type="entry name" value="FAD/NAD-bd_sf"/>
</dbReference>
<dbReference type="Gene3D" id="3.30.70.1400">
    <property type="entry name" value="Aminomethyltransferase beta-barrel domains"/>
    <property type="match status" value="1"/>
</dbReference>
<dbReference type="Gene3D" id="3.30.1360.120">
    <property type="entry name" value="Probable tRNA modification gtpase trme, domain 1"/>
    <property type="match status" value="1"/>
</dbReference>
<evidence type="ECO:0000256" key="1">
    <source>
        <dbReference type="ARBA" id="ARBA00008609"/>
    </source>
</evidence>
<dbReference type="InterPro" id="IPR029043">
    <property type="entry name" value="GcvT/YgfZ_C"/>
</dbReference>
<evidence type="ECO:0000313" key="7">
    <source>
        <dbReference type="EMBL" id="MEI6000046.1"/>
    </source>
</evidence>
<evidence type="ECO:0000259" key="3">
    <source>
        <dbReference type="Pfam" id="PF01266"/>
    </source>
</evidence>
<dbReference type="Pfam" id="PF16350">
    <property type="entry name" value="FAO_M"/>
    <property type="match status" value="1"/>
</dbReference>
<sequence length="831" mass="91382">MTSPLPTQARVVIVGGGIIGCSVAYHLTKLGWTDVVLLEQGQLSCGTTWHAAGLVGQLRAQESMTRLIRYSTALYAELEADTGLATGWKQCGSLSVARTAERMTQLRRTAAVARAYGVTCEVIGPKEAGELWPPMRTDDLLGAVWLPGDGKANPTDLTQALARGARRRGARIAENTRVTAIHTRPASKGREASGVAWRDKAGNEGTIAAQVVVNCAGQWAKAVGRLCGVTVPLHSAEHYYIVTEKIAGVHPDLPVMRDPDGYIYFKEEVGGLVMGGFEPDAKPWGMNGIPDSFEFQLLPDDWDQFQILMENALQRVPALETAQVRQFYNGPESFTPDNHFMLGEAPELRHFYVGAGFNSMGIASAGGAGMALAEWIVAGEPTMDLWPVDIRRFARFNGNDTWLHDRVKETLGLHYAMPWSNRELDSARPFRRSPLYAQLRDEGACFGSKMGWERANFFAPTREEARIDYAFGQQNWLPWSGDEHRACREGVALFDMTSFSKFLVKGRDAEAVLQRIVANDVAVPPGTAVYTGMLNERGGYESDFTLTRLSDDQYLLVTGSAQTTRDFDTIDKRIPPDSHCMLVDVTSQYAVLALMGPRSRDLLASVSKADWRNQAFAFGQSREVDIGYATVRATRITYVGELGWELYVPVEVAVGVYETLHAAGKRLDPQNGLKNAGYYALESLRIEKGYRAWGRELSPDTTPFEAGLGFACKLDKQIPFIGRDALLKRRDEPLRRRLVVFTVDGASDRMLWGGEAIMRDGAAVGFVTSAAFGHTLGCPVAMGYVKRDDSAALDEAWLTSGRYQIDVAGERLPATLHLRAPYDPASARVKS</sequence>
<dbReference type="Proteomes" id="UP001386437">
    <property type="component" value="Unassembled WGS sequence"/>
</dbReference>
<dbReference type="SUPFAM" id="SSF51905">
    <property type="entry name" value="FAD/NAD(P)-binding domain"/>
    <property type="match status" value="1"/>
</dbReference>
<dbReference type="Pfam" id="PF08669">
    <property type="entry name" value="GCV_T_C"/>
    <property type="match status" value="1"/>
</dbReference>
<feature type="domain" description="FAD dependent oxidoreductase central" evidence="6">
    <location>
        <begin position="379"/>
        <end position="433"/>
    </location>
</feature>
<name>A0ABU8IWU4_9BURK</name>
<evidence type="ECO:0000313" key="8">
    <source>
        <dbReference type="Proteomes" id="UP001386437"/>
    </source>
</evidence>
<evidence type="ECO:0000259" key="6">
    <source>
        <dbReference type="Pfam" id="PF16350"/>
    </source>
</evidence>
<keyword evidence="2" id="KW-0560">Oxidoreductase</keyword>
<evidence type="ECO:0000259" key="5">
    <source>
        <dbReference type="Pfam" id="PF08669"/>
    </source>
</evidence>
<reference evidence="7 8" key="1">
    <citation type="journal article" date="2022" name="Arch. Microbiol.">
        <title>Paraburkholderia bengalensis sp. nov. isolated from roots of Oryza sativa, IR64.</title>
        <authorList>
            <person name="Nag P."/>
            <person name="Mondal N."/>
            <person name="Sarkar J."/>
            <person name="Das S."/>
        </authorList>
    </citation>
    <scope>NUCLEOTIDE SEQUENCE [LARGE SCALE GENOMIC DNA]</scope>
    <source>
        <strain evidence="7 8">IR64_4_BI</strain>
    </source>
</reference>